<protein>
    <submittedName>
        <fullName evidence="1">Uncharacterized protein</fullName>
    </submittedName>
</protein>
<dbReference type="Proteomes" id="UP001152622">
    <property type="component" value="Chromosome 3"/>
</dbReference>
<evidence type="ECO:0000313" key="2">
    <source>
        <dbReference type="Proteomes" id="UP001152622"/>
    </source>
</evidence>
<name>A0A9Q1J5T5_SYNKA</name>
<comment type="caution">
    <text evidence="1">The sequence shown here is derived from an EMBL/GenBank/DDBJ whole genome shotgun (WGS) entry which is preliminary data.</text>
</comment>
<accession>A0A9Q1J5T5</accession>
<gene>
    <name evidence="1" type="ORF">SKAU_G00095100</name>
</gene>
<dbReference type="OrthoDB" id="8944551at2759"/>
<organism evidence="1 2">
    <name type="scientific">Synaphobranchus kaupii</name>
    <name type="common">Kaup's arrowtooth eel</name>
    <dbReference type="NCBI Taxonomy" id="118154"/>
    <lineage>
        <taxon>Eukaryota</taxon>
        <taxon>Metazoa</taxon>
        <taxon>Chordata</taxon>
        <taxon>Craniata</taxon>
        <taxon>Vertebrata</taxon>
        <taxon>Euteleostomi</taxon>
        <taxon>Actinopterygii</taxon>
        <taxon>Neopterygii</taxon>
        <taxon>Teleostei</taxon>
        <taxon>Anguilliformes</taxon>
        <taxon>Synaphobranchidae</taxon>
        <taxon>Synaphobranchus</taxon>
    </lineage>
</organism>
<reference evidence="1" key="1">
    <citation type="journal article" date="2023" name="Science">
        <title>Genome structures resolve the early diversification of teleost fishes.</title>
        <authorList>
            <person name="Parey E."/>
            <person name="Louis A."/>
            <person name="Montfort J."/>
            <person name="Bouchez O."/>
            <person name="Roques C."/>
            <person name="Iampietro C."/>
            <person name="Lluch J."/>
            <person name="Castinel A."/>
            <person name="Donnadieu C."/>
            <person name="Desvignes T."/>
            <person name="Floi Bucao C."/>
            <person name="Jouanno E."/>
            <person name="Wen M."/>
            <person name="Mejri S."/>
            <person name="Dirks R."/>
            <person name="Jansen H."/>
            <person name="Henkel C."/>
            <person name="Chen W.J."/>
            <person name="Zahm M."/>
            <person name="Cabau C."/>
            <person name="Klopp C."/>
            <person name="Thompson A.W."/>
            <person name="Robinson-Rechavi M."/>
            <person name="Braasch I."/>
            <person name="Lecointre G."/>
            <person name="Bobe J."/>
            <person name="Postlethwait J.H."/>
            <person name="Berthelot C."/>
            <person name="Roest Crollius H."/>
            <person name="Guiguen Y."/>
        </authorList>
    </citation>
    <scope>NUCLEOTIDE SEQUENCE</scope>
    <source>
        <strain evidence="1">WJC10195</strain>
    </source>
</reference>
<keyword evidence="2" id="KW-1185">Reference proteome</keyword>
<dbReference type="AlphaFoldDB" id="A0A9Q1J5T5"/>
<evidence type="ECO:0000313" key="1">
    <source>
        <dbReference type="EMBL" id="KAJ8369482.1"/>
    </source>
</evidence>
<dbReference type="EMBL" id="JAINUF010000003">
    <property type="protein sequence ID" value="KAJ8369482.1"/>
    <property type="molecule type" value="Genomic_DNA"/>
</dbReference>
<sequence>MALDGGHTGRRARWALEIDPYNWTVEYRQGPRHGNADSMSRCPPQTEQAVTATVRSQPVCSDHPRNPAEHLGLPNDGKDIVKAQKEDPVLSVVIDWVSADRRPPFSQLKGQAAALRHFWKDFHKLTIADSLLCRKAPMQNIVTKLPFEKIAADLTEMPITRKDLLLGDPPVRANATPGTPSDYVASLFQRLHAAFDSVADNIAAAGSQQKRYYDRRIRHTPYEPGDMVWL</sequence>
<proteinExistence type="predicted"/>